<keyword evidence="1" id="KW-1133">Transmembrane helix</keyword>
<sequence>MTDFQHRQSAHCESGVMANMLTHAGLSMSEPMAFGLGSGLAFAYLPIVKLAGLPLIAYRMPPRHIIKTLSKRLGARLTTATYGSPERGRQALDAALDAGRLTGMQTSVFWLPYIPEQMRFHFNAHNLLAYGRDGDDYLLSDPVLEEAVRCPAESLQKARFAKGALAPKGLLYWVDDVPLEHDWETLVRKSILSTTRIIDSAPLPWIGIRGIQHLAAQVRKLDPANVKYNRLYLTHIVRMQEEIGTGGAGFRFMYASFLEEAGALIGAEALREASQKLTLIGDDWRQFALACVRWCRSKEDRGGFLEVAAILERIALAERALLKDLSLWSKGKR</sequence>
<evidence type="ECO:0000313" key="5">
    <source>
        <dbReference type="Proteomes" id="UP000244064"/>
    </source>
</evidence>
<keyword evidence="1" id="KW-0472">Membrane</keyword>
<evidence type="ECO:0000259" key="3">
    <source>
        <dbReference type="Pfam" id="PF16169"/>
    </source>
</evidence>
<dbReference type="EMBL" id="QASN01000021">
    <property type="protein sequence ID" value="PTU72951.1"/>
    <property type="molecule type" value="Genomic_DNA"/>
</dbReference>
<feature type="domain" description="DUF4872" evidence="3">
    <location>
        <begin position="153"/>
        <end position="325"/>
    </location>
</feature>
<accession>A0A2T5P5E9</accession>
<feature type="transmembrane region" description="Helical" evidence="1">
    <location>
        <begin position="32"/>
        <end position="58"/>
    </location>
</feature>
<keyword evidence="5" id="KW-1185">Reference proteome</keyword>
<name>A0A2T5P5E9_9PSED</name>
<dbReference type="AlphaFoldDB" id="A0A2T5P5E9"/>
<dbReference type="InterPro" id="IPR026935">
    <property type="entry name" value="BtrH_N"/>
</dbReference>
<dbReference type="Proteomes" id="UP000244064">
    <property type="component" value="Unassembled WGS sequence"/>
</dbReference>
<evidence type="ECO:0000313" key="4">
    <source>
        <dbReference type="EMBL" id="PTU72951.1"/>
    </source>
</evidence>
<evidence type="ECO:0000256" key="1">
    <source>
        <dbReference type="SAM" id="Phobius"/>
    </source>
</evidence>
<dbReference type="Pfam" id="PF14399">
    <property type="entry name" value="BtrH_N"/>
    <property type="match status" value="1"/>
</dbReference>
<protein>
    <submittedName>
        <fullName evidence="4">Peptidase</fullName>
    </submittedName>
</protein>
<dbReference type="Pfam" id="PF16169">
    <property type="entry name" value="DUF4872"/>
    <property type="match status" value="1"/>
</dbReference>
<comment type="caution">
    <text evidence="4">The sequence shown here is derived from an EMBL/GenBank/DDBJ whole genome shotgun (WGS) entry which is preliminary data.</text>
</comment>
<feature type="domain" description="Butirosin biosynthesis protein H N-terminal" evidence="2">
    <location>
        <begin position="11"/>
        <end position="142"/>
    </location>
</feature>
<evidence type="ECO:0000259" key="2">
    <source>
        <dbReference type="Pfam" id="PF14399"/>
    </source>
</evidence>
<gene>
    <name evidence="4" type="ORF">DBO85_17005</name>
</gene>
<dbReference type="RefSeq" id="WP_108108647.1">
    <property type="nucleotide sequence ID" value="NZ_QASN01000021.1"/>
</dbReference>
<dbReference type="OrthoDB" id="4075615at2"/>
<organism evidence="4 5">
    <name type="scientific">Pseudomonas mangrovi</name>
    <dbReference type="NCBI Taxonomy" id="2161748"/>
    <lineage>
        <taxon>Bacteria</taxon>
        <taxon>Pseudomonadati</taxon>
        <taxon>Pseudomonadota</taxon>
        <taxon>Gammaproteobacteria</taxon>
        <taxon>Pseudomonadales</taxon>
        <taxon>Pseudomonadaceae</taxon>
        <taxon>Pseudomonas</taxon>
    </lineage>
</organism>
<proteinExistence type="predicted"/>
<reference evidence="4 5" key="1">
    <citation type="submission" date="2018-04" db="EMBL/GenBank/DDBJ databases">
        <title>Pseudomonas sp. nov., isolated from mangrove soil.</title>
        <authorList>
            <person name="Chen C."/>
        </authorList>
    </citation>
    <scope>NUCLEOTIDE SEQUENCE [LARGE SCALE GENOMIC DNA]</scope>
    <source>
        <strain evidence="4 5">TC-11</strain>
    </source>
</reference>
<keyword evidence="1" id="KW-0812">Transmembrane</keyword>
<dbReference type="InterPro" id="IPR032369">
    <property type="entry name" value="DUF4872"/>
</dbReference>